<keyword evidence="2" id="KW-0805">Transcription regulation</keyword>
<keyword evidence="2" id="KW-0804">Transcription</keyword>
<keyword evidence="3" id="KW-0809">Transit peptide</keyword>
<sequence>MLIREIGKRRCRKMMNQVNHTHVSPTLGLEGLFRQSNRSFGPFKVQFFLSTGPVRNLKLLANEPKNESVSLSIGRISRVERADAQAALFDYLHCTRGFTFSDAEHISKNSPQFLQNLLSKVDYEHDVSRALSKFFRYHPINEFEPFFESLGLPHSEVLPVLPRDLMFINDDQVLLENFHALCDYGIPRIKIGRLYLEASEIFSYSFGVLPGKLRAYEESGLSRPTVIQLVTSYPSLLVGDVNKDLVGVLNRLRELQLGNDWIGGYVTTKGTCSWRRVLDTMHFLDEAGFDDRGLQLLITKNPALLLEGSGKQIYVLICRFLKFGLKMNEVYALFLENPDLLLPKCVKNLYKGLYFLFEIGMETDTIAKIVVRHIKLLSLHPLKGPKTVLRDFKGDKGRLRQVIREEPLKLFTLASKSKIKNIEITASQDPGKVLEKTAFLLRLGYLENSDEMTKALKKFRGRGDQLQERFNCLVEAGLDCNVVSSMIKKAPTVLNQSKDVLEEKLNYLQNMGYPVASIENFPSYLCYDISRISLRFSMYEWLRNVGAAKPMLSVSTLLACSDARFHKYFVDIHAEGPAIWESLRKSLQSS</sequence>
<reference evidence="4 5" key="1">
    <citation type="submission" date="2024-01" db="EMBL/GenBank/DDBJ databases">
        <title>The complete chloroplast genome sequence of Lithospermum erythrorhizon: insights into the phylogenetic relationship among Boraginaceae species and the maternal lineages of purple gromwells.</title>
        <authorList>
            <person name="Okada T."/>
            <person name="Watanabe K."/>
        </authorList>
    </citation>
    <scope>NUCLEOTIDE SEQUENCE [LARGE SCALE GENOMIC DNA]</scope>
</reference>
<gene>
    <name evidence="4" type="ORF">LIER_40905</name>
</gene>
<evidence type="ECO:0000256" key="3">
    <source>
        <dbReference type="ARBA" id="ARBA00022946"/>
    </source>
</evidence>
<protein>
    <submittedName>
        <fullName evidence="4">Uncharacterized protein</fullName>
    </submittedName>
</protein>
<dbReference type="EMBL" id="BAABME010024409">
    <property type="protein sequence ID" value="GAA0170165.1"/>
    <property type="molecule type" value="Genomic_DNA"/>
</dbReference>
<dbReference type="AlphaFoldDB" id="A0AAV3R503"/>
<keyword evidence="5" id="KW-1185">Reference proteome</keyword>
<dbReference type="PANTHER" id="PTHR13068">
    <property type="entry name" value="CGI-12 PROTEIN-RELATED"/>
    <property type="match status" value="1"/>
</dbReference>
<evidence type="ECO:0000313" key="5">
    <source>
        <dbReference type="Proteomes" id="UP001454036"/>
    </source>
</evidence>
<comment type="similarity">
    <text evidence="1">Belongs to the mTERF family.</text>
</comment>
<evidence type="ECO:0000256" key="2">
    <source>
        <dbReference type="ARBA" id="ARBA00022472"/>
    </source>
</evidence>
<dbReference type="FunFam" id="1.25.70.10:FF:000019">
    <property type="entry name" value="mTERF family protein"/>
    <property type="match status" value="1"/>
</dbReference>
<evidence type="ECO:0000313" key="4">
    <source>
        <dbReference type="EMBL" id="GAA0170165.1"/>
    </source>
</evidence>
<dbReference type="SMART" id="SM00733">
    <property type="entry name" value="Mterf"/>
    <property type="match status" value="3"/>
</dbReference>
<proteinExistence type="inferred from homology"/>
<evidence type="ECO:0000256" key="1">
    <source>
        <dbReference type="ARBA" id="ARBA00007692"/>
    </source>
</evidence>
<dbReference type="GO" id="GO:0006353">
    <property type="term" value="P:DNA-templated transcription termination"/>
    <property type="evidence" value="ECO:0007669"/>
    <property type="project" value="UniProtKB-KW"/>
</dbReference>
<comment type="caution">
    <text evidence="4">The sequence shown here is derived from an EMBL/GenBank/DDBJ whole genome shotgun (WGS) entry which is preliminary data.</text>
</comment>
<dbReference type="Pfam" id="PF02536">
    <property type="entry name" value="mTERF"/>
    <property type="match status" value="2"/>
</dbReference>
<dbReference type="Proteomes" id="UP001454036">
    <property type="component" value="Unassembled WGS sequence"/>
</dbReference>
<dbReference type="Gene3D" id="1.25.70.10">
    <property type="entry name" value="Transcription termination factor 3, mitochondrial"/>
    <property type="match status" value="1"/>
</dbReference>
<accession>A0AAV3R503</accession>
<name>A0AAV3R503_LITER</name>
<keyword evidence="2" id="KW-0806">Transcription termination</keyword>
<dbReference type="InterPro" id="IPR003690">
    <property type="entry name" value="MTERF"/>
</dbReference>
<dbReference type="PANTHER" id="PTHR13068:SF103">
    <property type="entry name" value="MITOCHONDRIAL TRANSCRIPTION TERMINATION FACTOR FAMILY PROTEIN"/>
    <property type="match status" value="1"/>
</dbReference>
<organism evidence="4 5">
    <name type="scientific">Lithospermum erythrorhizon</name>
    <name type="common">Purple gromwell</name>
    <name type="synonym">Lithospermum officinale var. erythrorhizon</name>
    <dbReference type="NCBI Taxonomy" id="34254"/>
    <lineage>
        <taxon>Eukaryota</taxon>
        <taxon>Viridiplantae</taxon>
        <taxon>Streptophyta</taxon>
        <taxon>Embryophyta</taxon>
        <taxon>Tracheophyta</taxon>
        <taxon>Spermatophyta</taxon>
        <taxon>Magnoliopsida</taxon>
        <taxon>eudicotyledons</taxon>
        <taxon>Gunneridae</taxon>
        <taxon>Pentapetalae</taxon>
        <taxon>asterids</taxon>
        <taxon>lamiids</taxon>
        <taxon>Boraginales</taxon>
        <taxon>Boraginaceae</taxon>
        <taxon>Boraginoideae</taxon>
        <taxon>Lithospermeae</taxon>
        <taxon>Lithospermum</taxon>
    </lineage>
</organism>
<dbReference type="GO" id="GO:0003676">
    <property type="term" value="F:nucleic acid binding"/>
    <property type="evidence" value="ECO:0007669"/>
    <property type="project" value="InterPro"/>
</dbReference>
<dbReference type="InterPro" id="IPR038538">
    <property type="entry name" value="MTERF_sf"/>
</dbReference>